<dbReference type="Proteomes" id="UP001148455">
    <property type="component" value="Unassembled WGS sequence"/>
</dbReference>
<evidence type="ECO:0000313" key="4">
    <source>
        <dbReference type="Proteomes" id="UP001148455"/>
    </source>
</evidence>
<protein>
    <submittedName>
        <fullName evidence="3">DUF4315 family protein</fullName>
    </submittedName>
</protein>
<dbReference type="RefSeq" id="WP_269763066.1">
    <property type="nucleotide sequence ID" value="NZ_JAPZEC010000021.1"/>
</dbReference>
<dbReference type="Pfam" id="PF14193">
    <property type="entry name" value="DUF4315"/>
    <property type="match status" value="1"/>
</dbReference>
<comment type="caution">
    <text evidence="3">The sequence shown here is derived from an EMBL/GenBank/DDBJ whole genome shotgun (WGS) entry which is preliminary data.</text>
</comment>
<sequence>MNKKLKRYLEEIDRTEEKIAELQGHLKNVRAAQKQEEDLEIVRSIRGMKLSGRDLFALLNGLQDGTLKIREEPVSVKEEKKVETGMEMSEREEKEHEDLEEME</sequence>
<feature type="compositionally biased region" description="Basic and acidic residues" evidence="2">
    <location>
        <begin position="77"/>
        <end position="97"/>
    </location>
</feature>
<proteinExistence type="predicted"/>
<accession>A0A9X3HQU9</accession>
<keyword evidence="1" id="KW-0175">Coiled coil</keyword>
<feature type="coiled-coil region" evidence="1">
    <location>
        <begin position="5"/>
        <end position="32"/>
    </location>
</feature>
<name>A0A9X3HQU9_MEDGN</name>
<dbReference type="AlphaFoldDB" id="A0A9X3HQU9"/>
<dbReference type="InterPro" id="IPR025464">
    <property type="entry name" value="DUF4315"/>
</dbReference>
<gene>
    <name evidence="3" type="ORF">O8D18_13895</name>
</gene>
<dbReference type="EMBL" id="JAPZED010000021">
    <property type="protein sequence ID" value="MCZ7695102.1"/>
    <property type="molecule type" value="Genomic_DNA"/>
</dbReference>
<reference evidence="3" key="1">
    <citation type="submission" date="2022-12" db="EMBL/GenBank/DDBJ databases">
        <title>Genome of R. gnavus strain RSHDN_123.</title>
        <authorList>
            <person name="Abdugheni R."/>
        </authorList>
    </citation>
    <scope>NUCLEOTIDE SEQUENCE</scope>
    <source>
        <strain evidence="3">RSHDN_123</strain>
    </source>
</reference>
<evidence type="ECO:0000313" key="3">
    <source>
        <dbReference type="EMBL" id="MCZ7695102.1"/>
    </source>
</evidence>
<organism evidence="3 4">
    <name type="scientific">Mediterraneibacter gnavus</name>
    <name type="common">Ruminococcus gnavus</name>
    <dbReference type="NCBI Taxonomy" id="33038"/>
    <lineage>
        <taxon>Bacteria</taxon>
        <taxon>Bacillati</taxon>
        <taxon>Bacillota</taxon>
        <taxon>Clostridia</taxon>
        <taxon>Lachnospirales</taxon>
        <taxon>Lachnospiraceae</taxon>
        <taxon>Mediterraneibacter</taxon>
    </lineage>
</organism>
<evidence type="ECO:0000256" key="2">
    <source>
        <dbReference type="SAM" id="MobiDB-lite"/>
    </source>
</evidence>
<evidence type="ECO:0000256" key="1">
    <source>
        <dbReference type="SAM" id="Coils"/>
    </source>
</evidence>
<feature type="region of interest" description="Disordered" evidence="2">
    <location>
        <begin position="77"/>
        <end position="103"/>
    </location>
</feature>